<dbReference type="GO" id="GO:0003677">
    <property type="term" value="F:DNA binding"/>
    <property type="evidence" value="ECO:0007669"/>
    <property type="project" value="InterPro"/>
</dbReference>
<organism evidence="3 4">
    <name type="scientific">Streptomyces caniscabiei</name>
    <dbReference type="NCBI Taxonomy" id="2746961"/>
    <lineage>
        <taxon>Bacteria</taxon>
        <taxon>Bacillati</taxon>
        <taxon>Actinomycetota</taxon>
        <taxon>Actinomycetes</taxon>
        <taxon>Kitasatosporales</taxon>
        <taxon>Streptomycetaceae</taxon>
        <taxon>Streptomyces</taxon>
    </lineage>
</organism>
<dbReference type="Gene3D" id="1.25.40.10">
    <property type="entry name" value="Tetratricopeptide repeat domain"/>
    <property type="match status" value="3"/>
</dbReference>
<reference evidence="3" key="1">
    <citation type="submission" date="2020-09" db="EMBL/GenBank/DDBJ databases">
        <title>Streptomyces canutascabiei sp. nov., which causes potato common scab and is distributed across the world.</title>
        <authorList>
            <person name="Nguyen H.P."/>
            <person name="Weisberg A.J."/>
            <person name="Chang J.H."/>
            <person name="Clarke C.R."/>
        </authorList>
    </citation>
    <scope>NUCLEOTIDE SEQUENCE</scope>
    <source>
        <strain evidence="3">ID-01-6.2a</strain>
    </source>
</reference>
<feature type="domain" description="HTH cro/C1-type" evidence="2">
    <location>
        <begin position="34"/>
        <end position="76"/>
    </location>
</feature>
<dbReference type="InterPro" id="IPR011990">
    <property type="entry name" value="TPR-like_helical_dom_sf"/>
</dbReference>
<proteinExistence type="predicted"/>
<dbReference type="SMART" id="SM00028">
    <property type="entry name" value="TPR"/>
    <property type="match status" value="6"/>
</dbReference>
<dbReference type="SUPFAM" id="SSF48452">
    <property type="entry name" value="TPR-like"/>
    <property type="match status" value="2"/>
</dbReference>
<comment type="caution">
    <text evidence="3">The sequence shown here is derived from an EMBL/GenBank/DDBJ whole genome shotgun (WGS) entry which is preliminary data.</text>
</comment>
<dbReference type="InterPro" id="IPR019734">
    <property type="entry name" value="TPR_rpt"/>
</dbReference>
<evidence type="ECO:0000313" key="4">
    <source>
        <dbReference type="Proteomes" id="UP000661025"/>
    </source>
</evidence>
<dbReference type="InterPro" id="IPR001387">
    <property type="entry name" value="Cro/C1-type_HTH"/>
</dbReference>
<dbReference type="PROSITE" id="PS50943">
    <property type="entry name" value="HTH_CROC1"/>
    <property type="match status" value="1"/>
</dbReference>
<dbReference type="PANTHER" id="PTHR19959">
    <property type="entry name" value="KINESIN LIGHT CHAIN"/>
    <property type="match status" value="1"/>
</dbReference>
<gene>
    <name evidence="3" type="ORF">IHE70_29920</name>
</gene>
<dbReference type="RefSeq" id="WP_192363831.1">
    <property type="nucleotide sequence ID" value="NZ_CP119182.1"/>
</dbReference>
<dbReference type="SUPFAM" id="SSF47413">
    <property type="entry name" value="lambda repressor-like DNA-binding domains"/>
    <property type="match status" value="1"/>
</dbReference>
<dbReference type="Pfam" id="PF13374">
    <property type="entry name" value="TPR_10"/>
    <property type="match status" value="2"/>
</dbReference>
<dbReference type="InterPro" id="IPR010982">
    <property type="entry name" value="Lambda_DNA-bd_dom_sf"/>
</dbReference>
<dbReference type="Pfam" id="PF13560">
    <property type="entry name" value="HTH_31"/>
    <property type="match status" value="1"/>
</dbReference>
<accession>A0A927QP39</accession>
<evidence type="ECO:0000256" key="1">
    <source>
        <dbReference type="SAM" id="MobiDB-lite"/>
    </source>
</evidence>
<dbReference type="EMBL" id="JACYXT010000015">
    <property type="protein sequence ID" value="MBD9727349.1"/>
    <property type="molecule type" value="Genomic_DNA"/>
</dbReference>
<feature type="region of interest" description="Disordered" evidence="1">
    <location>
        <begin position="95"/>
        <end position="124"/>
    </location>
</feature>
<name>A0A927QP39_9ACTN</name>
<dbReference type="PANTHER" id="PTHR19959:SF119">
    <property type="entry name" value="FUNGAL LIPASE-LIKE DOMAIN-CONTAINING PROTEIN"/>
    <property type="match status" value="1"/>
</dbReference>
<protein>
    <submittedName>
        <fullName evidence="3">Tetratricopeptide repeat protein</fullName>
    </submittedName>
</protein>
<dbReference type="GeneID" id="79935620"/>
<dbReference type="CDD" id="cd00093">
    <property type="entry name" value="HTH_XRE"/>
    <property type="match status" value="1"/>
</dbReference>
<sequence length="953" mass="101823">MGSHRGEPDLPPGPARDLVDLYRALPARSRMSNAAIAKAACLSAGYVSEVLRGLKAPSPDAAERIAAALRASADTRGTARLHAEKLAELHRYQRRTARAAPPPPVTSDGSAANSAVTSRPSAPAVEKGIDLVTETPRFLTEAFPLRTPDVRTLLGQGPSELLAAGSRVVPFVGRVTELSALSQWRDRPGRLAVMLVHAAGGAGKTRLAARFAEESASAGWAVAQARHFTDPRPSSSPAPSRAAVGRPRGLLVVVDYAERWPRLDLERLLQDRLMQQDVPTRLLLLARPAGYWWKTLANPLRKLGAVAERMPLGALAETPAQRKVVFDGARDRFAELLDATAFSGLRPPGSLADDAYDLVLTLHMAALVAVDAHVRGTAPPSDPGGLSGYLLEREYDHWQTLKDIGRISVSTATMGRLTAVATLTRALPTASAVRTLISVGLAANPVEAQHLLDDHAICYPPTTAGTVLEPLLPDRLGEDFLADLLPDLHEATERHGDAWAADLPGKLLAPDGDEPEPAVHASAVLTVLVETGRRSKHVRRDHVFPLLRRSPRLALETDGATLVTLAGYADIGVLQALSAALPDGRNVDLDGGIAAFTRRLTDFALASEPDAAARADLQDTLAERMSNAGLFEEALAASLDAIEARRLLAADSPGTHQPALGYSLGNAGIDLWNLGRHEEACVAVRESVEIFQSLAAADPAAWEDDHAAQLSNLAGTLLGLRRYEEALPPARQATEVYQRLSAARPGKYEVELGTCWRNAAVILSGLRRHTGALEAATEAVAVYRRLASAKPAAHDPDLAEALRSLGNRLSNGSRPEEALAVTEEAVQIFERLSTANPKAFAVSLARALINLGNRHSNLGDHAQALAARERAAQILEELSEVDPEAHEPMLASVLNGVAAELQRLDRPREARQALGESLTLYLRLNAADPARYAETLGVVQARLADLDRHDPAP</sequence>
<dbReference type="AlphaFoldDB" id="A0A927QP39"/>
<evidence type="ECO:0000313" key="3">
    <source>
        <dbReference type="EMBL" id="MBD9727349.1"/>
    </source>
</evidence>
<feature type="compositionally biased region" description="Polar residues" evidence="1">
    <location>
        <begin position="107"/>
        <end position="120"/>
    </location>
</feature>
<dbReference type="Proteomes" id="UP000661025">
    <property type="component" value="Unassembled WGS sequence"/>
</dbReference>
<evidence type="ECO:0000259" key="2">
    <source>
        <dbReference type="PROSITE" id="PS50943"/>
    </source>
</evidence>